<dbReference type="EMBL" id="GDHC01007205">
    <property type="protein sequence ID" value="JAQ11424.1"/>
    <property type="molecule type" value="Transcribed_RNA"/>
</dbReference>
<dbReference type="InterPro" id="IPR027079">
    <property type="entry name" value="Tfb1/GTF2H1"/>
</dbReference>
<comment type="similarity">
    <text evidence="2">Belongs to the TFB1 family.</text>
</comment>
<evidence type="ECO:0000256" key="6">
    <source>
        <dbReference type="ARBA" id="ARBA00023242"/>
    </source>
</evidence>
<comment type="subcellular location">
    <subcellularLocation>
        <location evidence="1">Nucleus</location>
    </subcellularLocation>
</comment>
<dbReference type="InterPro" id="IPR005607">
    <property type="entry name" value="BSD_dom"/>
</dbReference>
<sequence length="567" mass="63842">MTSKSEDVLLQVSQVRYKKGDGTLYLMSERLAWILDHKDTVCVSHRYADIKLQKISPEGKPKIQLQVVLHDNTTSTFQFVSRQGTAAAIKERDKVKDLLVTLLPKFKTKVNKELEEKNRLLSENPSLLQLYRDLVITEVVTSEEFWASHASAYLNKNSHSKQQVGVSGAFLADIKPQTDGCNGLKYNLTADVMEAIFRTYPAVKQKHRETVPGKYTEAQFWTKFFQSHYFHRDRINAGTKDLFTDCAKIDDQVLSKEMNEGVSDPLVDVTSFEDNTLAEGYGTSLENNKVPVQNIVHQSMIKRFNQHSIMVLKACQDNPVSQDVSAPPQVNGTSDSKGDSPQKDADSLTNHKNRKRRIHDKITYDDLENTESSAPVVKLNLTKVERYLQGPASSEDATVQPVTESDLPLLAQALVRLKDEVANYPLHSSNHMLVAPAIAVNALGELTPGGALMRAHHDDSLAELVSEPLAKEVRAIYASTCELLRHFWACFPPTSADHQAKAEHTYNALRRLHNARIKPFESKVMVEFSPLSQQLTSHLNLLLNTAYNKYEVWQSRRKQLPSLPGNR</sequence>
<evidence type="ECO:0000256" key="2">
    <source>
        <dbReference type="ARBA" id="ARBA00009448"/>
    </source>
</evidence>
<dbReference type="AlphaFoldDB" id="A0A0A9W7P0"/>
<dbReference type="PROSITE" id="PS50858">
    <property type="entry name" value="BSD"/>
    <property type="match status" value="2"/>
</dbReference>
<protein>
    <submittedName>
        <fullName evidence="10">General transcription factor IIH subunit 1</fullName>
    </submittedName>
</protein>
<reference evidence="10" key="1">
    <citation type="journal article" date="2014" name="PLoS ONE">
        <title>Transcriptome-Based Identification of ABC Transporters in the Western Tarnished Plant Bug Lygus hesperus.</title>
        <authorList>
            <person name="Hull J.J."/>
            <person name="Chaney K."/>
            <person name="Geib S.M."/>
            <person name="Fabrick J.A."/>
            <person name="Brent C.S."/>
            <person name="Walsh D."/>
            <person name="Lavine L.C."/>
        </authorList>
    </citation>
    <scope>NUCLEOTIDE SEQUENCE</scope>
</reference>
<feature type="domain" description="BSD" evidence="8">
    <location>
        <begin position="180"/>
        <end position="232"/>
    </location>
</feature>
<dbReference type="GO" id="GO:0006289">
    <property type="term" value="P:nucleotide-excision repair"/>
    <property type="evidence" value="ECO:0007669"/>
    <property type="project" value="InterPro"/>
</dbReference>
<dbReference type="FunFam" id="2.30.29.30:FF:000479">
    <property type="entry name" value="General transcription factor IIH subunit"/>
    <property type="match status" value="1"/>
</dbReference>
<reference evidence="10" key="2">
    <citation type="submission" date="2014-07" db="EMBL/GenBank/DDBJ databases">
        <authorList>
            <person name="Hull J."/>
        </authorList>
    </citation>
    <scope>NUCLEOTIDE SEQUENCE</scope>
</reference>
<dbReference type="SUPFAM" id="SSF140383">
    <property type="entry name" value="BSD domain-like"/>
    <property type="match status" value="2"/>
</dbReference>
<evidence type="ECO:0000313" key="10">
    <source>
        <dbReference type="EMBL" id="JAG03809.1"/>
    </source>
</evidence>
<dbReference type="GO" id="GO:0006351">
    <property type="term" value="P:DNA-templated transcription"/>
    <property type="evidence" value="ECO:0007669"/>
    <property type="project" value="InterPro"/>
</dbReference>
<accession>A0A0A9W7P0</accession>
<evidence type="ECO:0000256" key="7">
    <source>
        <dbReference type="SAM" id="MobiDB-lite"/>
    </source>
</evidence>
<dbReference type="EMBL" id="GDHC01007245">
    <property type="protein sequence ID" value="JAQ11384.1"/>
    <property type="molecule type" value="Transcribed_RNA"/>
</dbReference>
<evidence type="ECO:0000313" key="13">
    <source>
        <dbReference type="EMBL" id="JAQ11424.1"/>
    </source>
</evidence>
<feature type="compositionally biased region" description="Polar residues" evidence="7">
    <location>
        <begin position="320"/>
        <end position="335"/>
    </location>
</feature>
<keyword evidence="6" id="KW-0539">Nucleus</keyword>
<evidence type="ECO:0000313" key="9">
    <source>
        <dbReference type="EMBL" id="JAG03808.1"/>
    </source>
</evidence>
<evidence type="ECO:0000256" key="5">
    <source>
        <dbReference type="ARBA" id="ARBA00023163"/>
    </source>
</evidence>
<dbReference type="SMART" id="SM00751">
    <property type="entry name" value="BSD"/>
    <property type="match status" value="2"/>
</dbReference>
<dbReference type="SUPFAM" id="SSF50729">
    <property type="entry name" value="PH domain-like"/>
    <property type="match status" value="1"/>
</dbReference>
<evidence type="ECO:0000256" key="1">
    <source>
        <dbReference type="ARBA" id="ARBA00004123"/>
    </source>
</evidence>
<feature type="domain" description="BSD" evidence="8">
    <location>
        <begin position="102"/>
        <end position="149"/>
    </location>
</feature>
<keyword evidence="5" id="KW-0804">Transcription</keyword>
<gene>
    <name evidence="10" type="primary">Tfb1_2</name>
    <name evidence="11" type="synonym">Tfb1_0</name>
    <name evidence="13" type="synonym">Tfb1_1</name>
    <name evidence="9" type="synonym">Tfb1_3</name>
    <name evidence="10" type="ORF">CM83_87894</name>
    <name evidence="9" type="ORF">CM83_87895</name>
    <name evidence="11" type="ORF">g.81619</name>
    <name evidence="13" type="ORF">g.81621</name>
    <name evidence="14" type="ORF">g.81622</name>
    <name evidence="12" type="ORF">g.81624</name>
</gene>
<evidence type="ECO:0000313" key="12">
    <source>
        <dbReference type="EMBL" id="JAQ11384.1"/>
    </source>
</evidence>
<evidence type="ECO:0000313" key="11">
    <source>
        <dbReference type="EMBL" id="JAQ02992.1"/>
    </source>
</evidence>
<dbReference type="CDD" id="cd13229">
    <property type="entry name" value="PH_TFIIH"/>
    <property type="match status" value="1"/>
</dbReference>
<dbReference type="GO" id="GO:0000439">
    <property type="term" value="C:transcription factor TFIIH core complex"/>
    <property type="evidence" value="ECO:0007669"/>
    <property type="project" value="InterPro"/>
</dbReference>
<dbReference type="EMBL" id="GBHO01039795">
    <property type="protein sequence ID" value="JAG03809.1"/>
    <property type="molecule type" value="Transcribed_RNA"/>
</dbReference>
<dbReference type="PANTHER" id="PTHR12856">
    <property type="entry name" value="TRANSCRIPTION INITIATION FACTOR IIH-RELATED"/>
    <property type="match status" value="1"/>
</dbReference>
<dbReference type="Gene3D" id="2.30.29.30">
    <property type="entry name" value="Pleckstrin-homology domain (PH domain)/Phosphotyrosine-binding domain (PTB)"/>
    <property type="match status" value="1"/>
</dbReference>
<evidence type="ECO:0000256" key="4">
    <source>
        <dbReference type="ARBA" id="ARBA00023015"/>
    </source>
</evidence>
<dbReference type="InterPro" id="IPR011993">
    <property type="entry name" value="PH-like_dom_sf"/>
</dbReference>
<dbReference type="InterPro" id="IPR013876">
    <property type="entry name" value="TFIIH_BTF_p62_N"/>
</dbReference>
<evidence type="ECO:0000313" key="14">
    <source>
        <dbReference type="EMBL" id="JAQ16067.1"/>
    </source>
</evidence>
<dbReference type="Pfam" id="PF08567">
    <property type="entry name" value="PH_TFIIH"/>
    <property type="match status" value="1"/>
</dbReference>
<dbReference type="EMBL" id="GDHC01002562">
    <property type="protein sequence ID" value="JAQ16067.1"/>
    <property type="molecule type" value="Transcribed_RNA"/>
</dbReference>
<dbReference type="EMBL" id="GBHO01039796">
    <property type="protein sequence ID" value="JAG03808.1"/>
    <property type="molecule type" value="Transcribed_RNA"/>
</dbReference>
<evidence type="ECO:0000256" key="3">
    <source>
        <dbReference type="ARBA" id="ARBA00022737"/>
    </source>
</evidence>
<keyword evidence="3" id="KW-0677">Repeat</keyword>
<reference evidence="11" key="3">
    <citation type="journal article" date="2016" name="Gigascience">
        <title>De novo construction of an expanded transcriptome assembly for the western tarnished plant bug, Lygus hesperus.</title>
        <authorList>
            <person name="Tassone E.E."/>
            <person name="Geib S.M."/>
            <person name="Hall B."/>
            <person name="Fabrick J.A."/>
            <person name="Brent C.S."/>
            <person name="Hull J.J."/>
        </authorList>
    </citation>
    <scope>NUCLEOTIDE SEQUENCE</scope>
</reference>
<dbReference type="Pfam" id="PF03909">
    <property type="entry name" value="BSD"/>
    <property type="match status" value="1"/>
</dbReference>
<dbReference type="InterPro" id="IPR035925">
    <property type="entry name" value="BSD_dom_sf"/>
</dbReference>
<name>A0A0A9W7P0_LYGHE</name>
<proteinExistence type="inferred from homology"/>
<feature type="compositionally biased region" description="Basic and acidic residues" evidence="7">
    <location>
        <begin position="336"/>
        <end position="346"/>
    </location>
</feature>
<keyword evidence="4" id="KW-0805">Transcription regulation</keyword>
<feature type="region of interest" description="Disordered" evidence="7">
    <location>
        <begin position="320"/>
        <end position="360"/>
    </location>
</feature>
<dbReference type="Gene3D" id="6.10.140.1200">
    <property type="match status" value="1"/>
</dbReference>
<evidence type="ECO:0000259" key="8">
    <source>
        <dbReference type="PROSITE" id="PS50858"/>
    </source>
</evidence>
<dbReference type="EMBL" id="GDHC01015637">
    <property type="protein sequence ID" value="JAQ02992.1"/>
    <property type="molecule type" value="Transcribed_RNA"/>
</dbReference>
<organism evidence="10">
    <name type="scientific">Lygus hesperus</name>
    <name type="common">Western plant bug</name>
    <dbReference type="NCBI Taxonomy" id="30085"/>
    <lineage>
        <taxon>Eukaryota</taxon>
        <taxon>Metazoa</taxon>
        <taxon>Ecdysozoa</taxon>
        <taxon>Arthropoda</taxon>
        <taxon>Hexapoda</taxon>
        <taxon>Insecta</taxon>
        <taxon>Pterygota</taxon>
        <taxon>Neoptera</taxon>
        <taxon>Paraneoptera</taxon>
        <taxon>Hemiptera</taxon>
        <taxon>Heteroptera</taxon>
        <taxon>Panheteroptera</taxon>
        <taxon>Cimicomorpha</taxon>
        <taxon>Miridae</taxon>
        <taxon>Mirini</taxon>
        <taxon>Lygus</taxon>
    </lineage>
</organism>